<dbReference type="InterPro" id="IPR002182">
    <property type="entry name" value="NB-ARC"/>
</dbReference>
<sequence length="339" mass="38441">MDSAVSISVGSLAVVLGKLQMPITSGYSRIKTLGTQIVSLRNELDSMHALLLHLSAMEADGLLIDVQVKAWAREVREFAYDVEDCVDSFAHQQRLGESHYCRALVGKCARSLQRLRAWRQLAKQIHTLNKRAVEIADRRERYRQLDTLPGCSTGSRSATATASHGARGVDPRLSAFFFDDGEDHLVGIDGPKYELVAWLLHGRGSTDHQKALFIVGSGGIGKTTLAKRVYLEIGGHFGCKASVSVSRKPNLMHILRDCLLQLCHDREFTEHIGEWDEVQIITMTRQYLATKRYHQIKLLLLLFFLWRIELLNLNFSYLFVQYMDGDRDPYKRHQVGWSD</sequence>
<accession>A0A835KPW6</accession>
<protein>
    <recommendedName>
        <fullName evidence="11">Rx N-terminal domain-containing protein</fullName>
    </recommendedName>
</protein>
<feature type="transmembrane region" description="Helical" evidence="6">
    <location>
        <begin position="298"/>
        <end position="320"/>
    </location>
</feature>
<dbReference type="Proteomes" id="UP000636709">
    <property type="component" value="Unassembled WGS sequence"/>
</dbReference>
<dbReference type="Pfam" id="PF18052">
    <property type="entry name" value="Rx_N"/>
    <property type="match status" value="1"/>
</dbReference>
<dbReference type="Gene3D" id="1.20.5.4130">
    <property type="match status" value="1"/>
</dbReference>
<feature type="domain" description="NB-ARC" evidence="7">
    <location>
        <begin position="206"/>
        <end position="293"/>
    </location>
</feature>
<evidence type="ECO:0000313" key="9">
    <source>
        <dbReference type="EMBL" id="KAF8759200.1"/>
    </source>
</evidence>
<keyword evidence="6" id="KW-1133">Transmembrane helix</keyword>
<evidence type="ECO:0000256" key="5">
    <source>
        <dbReference type="ARBA" id="ARBA00022821"/>
    </source>
</evidence>
<dbReference type="Gene3D" id="3.40.50.300">
    <property type="entry name" value="P-loop containing nucleotide triphosphate hydrolases"/>
    <property type="match status" value="1"/>
</dbReference>
<evidence type="ECO:0000256" key="4">
    <source>
        <dbReference type="ARBA" id="ARBA00022741"/>
    </source>
</evidence>
<evidence type="ECO:0000256" key="6">
    <source>
        <dbReference type="SAM" id="Phobius"/>
    </source>
</evidence>
<dbReference type="PANTHER" id="PTHR19338:SF65">
    <property type="entry name" value="OS06G0163900 PROTEIN"/>
    <property type="match status" value="1"/>
</dbReference>
<organism evidence="9 10">
    <name type="scientific">Digitaria exilis</name>
    <dbReference type="NCBI Taxonomy" id="1010633"/>
    <lineage>
        <taxon>Eukaryota</taxon>
        <taxon>Viridiplantae</taxon>
        <taxon>Streptophyta</taxon>
        <taxon>Embryophyta</taxon>
        <taxon>Tracheophyta</taxon>
        <taxon>Spermatophyta</taxon>
        <taxon>Magnoliopsida</taxon>
        <taxon>Liliopsida</taxon>
        <taxon>Poales</taxon>
        <taxon>Poaceae</taxon>
        <taxon>PACMAD clade</taxon>
        <taxon>Panicoideae</taxon>
        <taxon>Panicodae</taxon>
        <taxon>Paniceae</taxon>
        <taxon>Anthephorinae</taxon>
        <taxon>Digitaria</taxon>
    </lineage>
</organism>
<dbReference type="OrthoDB" id="786072at2759"/>
<name>A0A835KPW6_9POAL</name>
<reference evidence="9" key="1">
    <citation type="submission" date="2020-07" db="EMBL/GenBank/DDBJ databases">
        <title>Genome sequence and genetic diversity analysis of an under-domesticated orphan crop, white fonio (Digitaria exilis).</title>
        <authorList>
            <person name="Bennetzen J.L."/>
            <person name="Chen S."/>
            <person name="Ma X."/>
            <person name="Wang X."/>
            <person name="Yssel A.E.J."/>
            <person name="Chaluvadi S.R."/>
            <person name="Johnson M."/>
            <person name="Gangashetty P."/>
            <person name="Hamidou F."/>
            <person name="Sanogo M.D."/>
            <person name="Zwaenepoel A."/>
            <person name="Wallace J."/>
            <person name="Van De Peer Y."/>
            <person name="Van Deynze A."/>
        </authorList>
    </citation>
    <scope>NUCLEOTIDE SEQUENCE</scope>
    <source>
        <tissue evidence="9">Leaves</tissue>
    </source>
</reference>
<comment type="similarity">
    <text evidence="1">Belongs to the disease resistance NB-LRR family.</text>
</comment>
<dbReference type="InterPro" id="IPR041118">
    <property type="entry name" value="Rx_N"/>
</dbReference>
<evidence type="ECO:0000256" key="1">
    <source>
        <dbReference type="ARBA" id="ARBA00008894"/>
    </source>
</evidence>
<dbReference type="InterPro" id="IPR027417">
    <property type="entry name" value="P-loop_NTPase"/>
</dbReference>
<dbReference type="GO" id="GO:0006952">
    <property type="term" value="P:defense response"/>
    <property type="evidence" value="ECO:0007669"/>
    <property type="project" value="UniProtKB-KW"/>
</dbReference>
<dbReference type="InterPro" id="IPR038005">
    <property type="entry name" value="RX-like_CC"/>
</dbReference>
<evidence type="ECO:0000259" key="7">
    <source>
        <dbReference type="Pfam" id="PF00931"/>
    </source>
</evidence>
<dbReference type="EMBL" id="JACEFO010000718">
    <property type="protein sequence ID" value="KAF8759200.1"/>
    <property type="molecule type" value="Genomic_DNA"/>
</dbReference>
<evidence type="ECO:0008006" key="11">
    <source>
        <dbReference type="Google" id="ProtNLM"/>
    </source>
</evidence>
<evidence type="ECO:0000256" key="2">
    <source>
        <dbReference type="ARBA" id="ARBA00022614"/>
    </source>
</evidence>
<dbReference type="PANTHER" id="PTHR19338">
    <property type="entry name" value="TRANSLOCASE OF INNER MITOCHONDRIAL MEMBRANE 13 HOMOLOG"/>
    <property type="match status" value="1"/>
</dbReference>
<feature type="domain" description="Disease resistance N-terminal" evidence="8">
    <location>
        <begin position="13"/>
        <end position="97"/>
    </location>
</feature>
<proteinExistence type="inferred from homology"/>
<keyword evidence="6" id="KW-0812">Transmembrane</keyword>
<dbReference type="SUPFAM" id="SSF52540">
    <property type="entry name" value="P-loop containing nucleoside triphosphate hydrolases"/>
    <property type="match status" value="1"/>
</dbReference>
<keyword evidence="3" id="KW-0677">Repeat</keyword>
<dbReference type="AlphaFoldDB" id="A0A835KPW6"/>
<keyword evidence="10" id="KW-1185">Reference proteome</keyword>
<keyword evidence="4" id="KW-0547">Nucleotide-binding</keyword>
<evidence type="ECO:0000256" key="3">
    <source>
        <dbReference type="ARBA" id="ARBA00022737"/>
    </source>
</evidence>
<evidence type="ECO:0000259" key="8">
    <source>
        <dbReference type="Pfam" id="PF18052"/>
    </source>
</evidence>
<keyword evidence="2" id="KW-0433">Leucine-rich repeat</keyword>
<gene>
    <name evidence="9" type="ORF">HU200_010228</name>
</gene>
<dbReference type="GO" id="GO:0043531">
    <property type="term" value="F:ADP binding"/>
    <property type="evidence" value="ECO:0007669"/>
    <property type="project" value="InterPro"/>
</dbReference>
<dbReference type="Pfam" id="PF00931">
    <property type="entry name" value="NB-ARC"/>
    <property type="match status" value="1"/>
</dbReference>
<keyword evidence="6" id="KW-0472">Membrane</keyword>
<dbReference type="CDD" id="cd14798">
    <property type="entry name" value="RX-CC_like"/>
    <property type="match status" value="1"/>
</dbReference>
<evidence type="ECO:0000313" key="10">
    <source>
        <dbReference type="Proteomes" id="UP000636709"/>
    </source>
</evidence>
<keyword evidence="5" id="KW-0611">Plant defense</keyword>
<comment type="caution">
    <text evidence="9">The sequence shown here is derived from an EMBL/GenBank/DDBJ whole genome shotgun (WGS) entry which is preliminary data.</text>
</comment>